<dbReference type="EMBL" id="BMAO01004679">
    <property type="protein sequence ID" value="GFQ96229.1"/>
    <property type="molecule type" value="Genomic_DNA"/>
</dbReference>
<feature type="region of interest" description="Disordered" evidence="1">
    <location>
        <begin position="1"/>
        <end position="33"/>
    </location>
</feature>
<accession>A0A8X6L4J2</accession>
<name>A0A8X6L4J2_TRICU</name>
<gene>
    <name evidence="2" type="ORF">TNCT_707191</name>
</gene>
<proteinExistence type="predicted"/>
<evidence type="ECO:0000256" key="1">
    <source>
        <dbReference type="SAM" id="MobiDB-lite"/>
    </source>
</evidence>
<reference evidence="2" key="1">
    <citation type="submission" date="2020-07" db="EMBL/GenBank/DDBJ databases">
        <title>Multicomponent nature underlies the extraordinary mechanical properties of spider dragline silk.</title>
        <authorList>
            <person name="Kono N."/>
            <person name="Nakamura H."/>
            <person name="Mori M."/>
            <person name="Yoshida Y."/>
            <person name="Ohtoshi R."/>
            <person name="Malay A.D."/>
            <person name="Moran D.A.P."/>
            <person name="Tomita M."/>
            <person name="Numata K."/>
            <person name="Arakawa K."/>
        </authorList>
    </citation>
    <scope>NUCLEOTIDE SEQUENCE</scope>
</reference>
<organism evidence="2 3">
    <name type="scientific">Trichonephila clavata</name>
    <name type="common">Joro spider</name>
    <name type="synonym">Nephila clavata</name>
    <dbReference type="NCBI Taxonomy" id="2740835"/>
    <lineage>
        <taxon>Eukaryota</taxon>
        <taxon>Metazoa</taxon>
        <taxon>Ecdysozoa</taxon>
        <taxon>Arthropoda</taxon>
        <taxon>Chelicerata</taxon>
        <taxon>Arachnida</taxon>
        <taxon>Araneae</taxon>
        <taxon>Araneomorphae</taxon>
        <taxon>Entelegynae</taxon>
        <taxon>Araneoidea</taxon>
        <taxon>Nephilidae</taxon>
        <taxon>Trichonephila</taxon>
    </lineage>
</organism>
<sequence length="33" mass="3744">MIGVPWRNEDFTNPPPRPDGRIMGVPSRAHQNT</sequence>
<dbReference type="Proteomes" id="UP000887116">
    <property type="component" value="Unassembled WGS sequence"/>
</dbReference>
<comment type="caution">
    <text evidence="2">The sequence shown here is derived from an EMBL/GenBank/DDBJ whole genome shotgun (WGS) entry which is preliminary data.</text>
</comment>
<evidence type="ECO:0000313" key="3">
    <source>
        <dbReference type="Proteomes" id="UP000887116"/>
    </source>
</evidence>
<keyword evidence="3" id="KW-1185">Reference proteome</keyword>
<dbReference type="AlphaFoldDB" id="A0A8X6L4J2"/>
<protein>
    <submittedName>
        <fullName evidence="2">Uncharacterized protein</fullName>
    </submittedName>
</protein>
<feature type="non-terminal residue" evidence="2">
    <location>
        <position position="33"/>
    </location>
</feature>
<evidence type="ECO:0000313" key="2">
    <source>
        <dbReference type="EMBL" id="GFQ96229.1"/>
    </source>
</evidence>